<dbReference type="AlphaFoldDB" id="A0A238ZPG2"/>
<evidence type="ECO:0000256" key="4">
    <source>
        <dbReference type="ARBA" id="ARBA00022989"/>
    </source>
</evidence>
<dbReference type="SUPFAM" id="SSF160355">
    <property type="entry name" value="Bacterial polysaccharide co-polymerase-like"/>
    <property type="match status" value="2"/>
</dbReference>
<feature type="domain" description="Tyrosine-protein kinase G-rich" evidence="8">
    <location>
        <begin position="378"/>
        <end position="416"/>
    </location>
</feature>
<evidence type="ECO:0000256" key="1">
    <source>
        <dbReference type="ARBA" id="ARBA00004651"/>
    </source>
</evidence>
<dbReference type="Proteomes" id="UP000242915">
    <property type="component" value="Unassembled WGS sequence"/>
</dbReference>
<evidence type="ECO:0000256" key="3">
    <source>
        <dbReference type="ARBA" id="ARBA00022692"/>
    </source>
</evidence>
<evidence type="ECO:0000313" key="10">
    <source>
        <dbReference type="Proteomes" id="UP000242915"/>
    </source>
</evidence>
<dbReference type="Pfam" id="PF02706">
    <property type="entry name" value="Wzz"/>
    <property type="match status" value="1"/>
</dbReference>
<feature type="transmembrane region" description="Helical" evidence="6">
    <location>
        <begin position="30"/>
        <end position="54"/>
    </location>
</feature>
<dbReference type="InterPro" id="IPR003856">
    <property type="entry name" value="LPS_length_determ_N"/>
</dbReference>
<keyword evidence="2" id="KW-1003">Cell membrane</keyword>
<dbReference type="InterPro" id="IPR032807">
    <property type="entry name" value="GNVR"/>
</dbReference>
<dbReference type="RefSeq" id="WP_245851319.1">
    <property type="nucleotide sequence ID" value="NZ_FZOG01000001.1"/>
</dbReference>
<reference evidence="10" key="1">
    <citation type="submission" date="2017-06" db="EMBL/GenBank/DDBJ databases">
        <authorList>
            <person name="Varghese N."/>
            <person name="Submissions S."/>
        </authorList>
    </citation>
    <scope>NUCLEOTIDE SEQUENCE [LARGE SCALE GENOMIC DNA]</scope>
    <source>
        <strain evidence="10">CIP 108523</strain>
    </source>
</reference>
<dbReference type="EMBL" id="FZOG01000001">
    <property type="protein sequence ID" value="SNR84543.1"/>
    <property type="molecule type" value="Genomic_DNA"/>
</dbReference>
<dbReference type="InterPro" id="IPR050445">
    <property type="entry name" value="Bact_polysacc_biosynth/exp"/>
</dbReference>
<evidence type="ECO:0000259" key="8">
    <source>
        <dbReference type="Pfam" id="PF13807"/>
    </source>
</evidence>
<dbReference type="GO" id="GO:0005886">
    <property type="term" value="C:plasma membrane"/>
    <property type="evidence" value="ECO:0007669"/>
    <property type="project" value="UniProtKB-SubCell"/>
</dbReference>
<sequence>MNARVSHDPEFRNDEIDLIALVSGLWRQRWLIASVMALVGAAAVAYAMLATPYYQAQSILKPTSLKSFDQLNLTGVYKVDRDQVLKRIGISLESYSTRYAFFQEHQALFQALEQPGMTLEQAFERLNESAFTILKPDAKRANSLSNYVGLSFVYPEGVDGPAVVNGLIAYAIEQERTRIAAEINTLVANRLSKLQSQIAAARIGYEADKQSKIAKLLEADSVKRANLIDELSGLRQQLKLRRQNRIAQLTEAMMIAEQLGIHKPATPSSMREIGQQSSNNLIRTEVNNQQIPLYFMGTEALGAERKALRARSSDDFTDPHVGEIEKQLRMLRHNREVEALRKRDNDDLFLAKLAKWEEESSYLQALKPELLLQDLVDVDQPAVSPLSPIKPKKLLIVVLGLVLGLMLGVMLALLRSVMSGLKPLPLAMLNPLPVEHAGHQLVQQ</sequence>
<evidence type="ECO:0000256" key="5">
    <source>
        <dbReference type="ARBA" id="ARBA00023136"/>
    </source>
</evidence>
<feature type="domain" description="Polysaccharide chain length determinant N-terminal" evidence="7">
    <location>
        <begin position="14"/>
        <end position="75"/>
    </location>
</feature>
<keyword evidence="10" id="KW-1185">Reference proteome</keyword>
<keyword evidence="5 6" id="KW-0472">Membrane</keyword>
<keyword evidence="3 6" id="KW-0812">Transmembrane</keyword>
<dbReference type="Gene3D" id="3.30.1890.10">
    <property type="entry name" value="FepE-like"/>
    <property type="match status" value="2"/>
</dbReference>
<dbReference type="Pfam" id="PF13807">
    <property type="entry name" value="GNVR"/>
    <property type="match status" value="1"/>
</dbReference>
<feature type="transmembrane region" description="Helical" evidence="6">
    <location>
        <begin position="394"/>
        <end position="414"/>
    </location>
</feature>
<protein>
    <submittedName>
        <fullName evidence="9">LPS O-antigen chain length determinant protein, WzzB/FepE family</fullName>
    </submittedName>
</protein>
<gene>
    <name evidence="9" type="ORF">SAMN05216255_0543</name>
</gene>
<dbReference type="PANTHER" id="PTHR32309">
    <property type="entry name" value="TYROSINE-PROTEIN KINASE"/>
    <property type="match status" value="1"/>
</dbReference>
<keyword evidence="4 6" id="KW-1133">Transmembrane helix</keyword>
<dbReference type="GO" id="GO:0004713">
    <property type="term" value="F:protein tyrosine kinase activity"/>
    <property type="evidence" value="ECO:0007669"/>
    <property type="project" value="TreeGrafter"/>
</dbReference>
<comment type="subcellular location">
    <subcellularLocation>
        <location evidence="1">Cell membrane</location>
        <topology evidence="1">Multi-pass membrane protein</topology>
    </subcellularLocation>
</comment>
<evidence type="ECO:0000256" key="6">
    <source>
        <dbReference type="SAM" id="Phobius"/>
    </source>
</evidence>
<proteinExistence type="predicted"/>
<evidence type="ECO:0000313" key="9">
    <source>
        <dbReference type="EMBL" id="SNR84543.1"/>
    </source>
</evidence>
<evidence type="ECO:0000256" key="2">
    <source>
        <dbReference type="ARBA" id="ARBA00022475"/>
    </source>
</evidence>
<organism evidence="9 10">
    <name type="scientific">Pseudomonas segetis</name>
    <dbReference type="NCBI Taxonomy" id="298908"/>
    <lineage>
        <taxon>Bacteria</taxon>
        <taxon>Pseudomonadati</taxon>
        <taxon>Pseudomonadota</taxon>
        <taxon>Gammaproteobacteria</taxon>
        <taxon>Pseudomonadales</taxon>
        <taxon>Pseudomonadaceae</taxon>
        <taxon>Pseudomonas</taxon>
    </lineage>
</organism>
<name>A0A238ZPG2_9PSED</name>
<evidence type="ECO:0000259" key="7">
    <source>
        <dbReference type="Pfam" id="PF02706"/>
    </source>
</evidence>
<dbReference type="PANTHER" id="PTHR32309:SF13">
    <property type="entry name" value="FERRIC ENTEROBACTIN TRANSPORT PROTEIN FEPE"/>
    <property type="match status" value="1"/>
</dbReference>
<accession>A0A238ZPG2</accession>